<sequence>MEATSIYPNSAPVLANNGLGITLAGNDPDHVPLDPNLVNDPRRRFALDSSAVDVNGVMRLHVRNALGYAFLRPNHVNKLRSSYVESRIVKEMNWKTQASFFRHNYRHFVPHDLMMKLLKECPLQEDGQNISKWQGNAIAGVDCGQDGHVVFYPTGHVLQQACAWYSNGEAEEDIPCSSTVIETGAVIRQISVIGSKDVYHLTSSAKIFAAFRGCTNCTIIATPARVTRDNMRKMQAKAKISLSETINHVAGSPHAEAEVALVTADGIIRWWDPEGGLRTANKNVNMPDRLLRCEYSSHPRVLWAVNRVAVSALDLRQPAQHAGKLFDVAGSGTYITIYDVKRKASNPFQFVVGTGVSIELVDSRMARQPLVSWVQPLSYSGESEFSFGAIDEVDMSRNATDSRGYIVSSSKRPKVTTLFPFERNRKRKRRGRVLSLTSLRSNGDDEYSEIPRSSIEQLVASDATLDLHMEDGGEYTNLTGICALRDENSASASIYQLNSLGDLFSHRVSFGRSPTRAYEAAVQADLPCGVTAQADTMDESVTSTLPIPVDAILPEHDTESMQRFITLPIKVLRRQFPRLPEDRELSNEVKGNEAAASNSRRNNESITERSKAKAVDMHRKWRRNQDNNGNAKTGGAEERFAMTTPSACLDENKDDTMIAGTKRSRIFDKDELVNRLVDVSDPSTSLFRLHRYTLDELKIELSSSELLQLLRSSSKFRTRTVHHTFPADTFHVRNPSLPGADAVHHKKDDPRLATCTCELKLICSQLPCKSWACIIPHAVIVSSTLTDLHLDTTAPSSAPRQEMPIDLADIIVAAQAVYDDMSESL</sequence>
<gene>
    <name evidence="3" type="ORF">PFR002_LOCUS6417</name>
</gene>
<dbReference type="PANTHER" id="PTHR15319:SF1">
    <property type="entry name" value="TATA BOX-BINDING PROTEIN-ASSOCIATED FACTOR RNA POLYMERASE I SUBUNIT C"/>
    <property type="match status" value="1"/>
</dbReference>
<evidence type="ECO:0000313" key="4">
    <source>
        <dbReference type="Proteomes" id="UP001159659"/>
    </source>
</evidence>
<name>A0AAV0U5G5_9STRA</name>
<reference evidence="3" key="1">
    <citation type="submission" date="2022-12" db="EMBL/GenBank/DDBJ databases">
        <authorList>
            <person name="Webb A."/>
        </authorList>
    </citation>
    <scope>NUCLEOTIDE SEQUENCE</scope>
    <source>
        <strain evidence="3">Pf2</strain>
    </source>
</reference>
<feature type="region of interest" description="Disordered" evidence="1">
    <location>
        <begin position="583"/>
        <end position="635"/>
    </location>
</feature>
<dbReference type="InterPro" id="IPR049087">
    <property type="entry name" value="TAF1C_beta-prop"/>
</dbReference>
<dbReference type="GO" id="GO:0001164">
    <property type="term" value="F:RNA polymerase I core promoter sequence-specific DNA binding"/>
    <property type="evidence" value="ECO:0007669"/>
    <property type="project" value="TreeGrafter"/>
</dbReference>
<protein>
    <recommendedName>
        <fullName evidence="2">TAF1C beta-propeller domain-containing protein</fullName>
    </recommendedName>
</protein>
<dbReference type="Pfam" id="PF20641">
    <property type="entry name" value="TAF1C_beta-prop"/>
    <property type="match status" value="1"/>
</dbReference>
<organism evidence="3 4">
    <name type="scientific">Peronospora farinosa</name>
    <dbReference type="NCBI Taxonomy" id="134698"/>
    <lineage>
        <taxon>Eukaryota</taxon>
        <taxon>Sar</taxon>
        <taxon>Stramenopiles</taxon>
        <taxon>Oomycota</taxon>
        <taxon>Peronosporomycetes</taxon>
        <taxon>Peronosporales</taxon>
        <taxon>Peronosporaceae</taxon>
        <taxon>Peronospora</taxon>
    </lineage>
</organism>
<dbReference type="Proteomes" id="UP001159659">
    <property type="component" value="Unassembled WGS sequence"/>
</dbReference>
<comment type="caution">
    <text evidence="3">The sequence shown here is derived from an EMBL/GenBank/DDBJ whole genome shotgun (WGS) entry which is preliminary data.</text>
</comment>
<dbReference type="PANTHER" id="PTHR15319">
    <property type="entry name" value="TATA BOX-BINDING PROTEIN ASSOCIATED FACTOR RNA POLYMERASE I SUBUNIT C"/>
    <property type="match status" value="1"/>
</dbReference>
<feature type="domain" description="TAF1C beta-propeller" evidence="2">
    <location>
        <begin position="233"/>
        <end position="329"/>
    </location>
</feature>
<evidence type="ECO:0000313" key="3">
    <source>
        <dbReference type="EMBL" id="CAI5730894.1"/>
    </source>
</evidence>
<evidence type="ECO:0000256" key="1">
    <source>
        <dbReference type="SAM" id="MobiDB-lite"/>
    </source>
</evidence>
<dbReference type="GO" id="GO:0001650">
    <property type="term" value="C:fibrillar center"/>
    <property type="evidence" value="ECO:0007669"/>
    <property type="project" value="TreeGrafter"/>
</dbReference>
<dbReference type="AlphaFoldDB" id="A0AAV0U5G5"/>
<accession>A0AAV0U5G5</accession>
<dbReference type="EMBL" id="CANTFK010000842">
    <property type="protein sequence ID" value="CAI5730894.1"/>
    <property type="molecule type" value="Genomic_DNA"/>
</dbReference>
<dbReference type="InterPro" id="IPR038801">
    <property type="entry name" value="TAF1C"/>
</dbReference>
<evidence type="ECO:0000259" key="2">
    <source>
        <dbReference type="Pfam" id="PF20641"/>
    </source>
</evidence>
<feature type="compositionally biased region" description="Basic and acidic residues" evidence="1">
    <location>
        <begin position="601"/>
        <end position="618"/>
    </location>
</feature>
<proteinExistence type="predicted"/>